<evidence type="ECO:0000313" key="1">
    <source>
        <dbReference type="EMBL" id="TWE10388.1"/>
    </source>
</evidence>
<dbReference type="PANTHER" id="PTHR48098:SF3">
    <property type="entry name" value="IRON(III) ENTEROBACTIN ESTERASE"/>
    <property type="match status" value="1"/>
</dbReference>
<dbReference type="SUPFAM" id="SSF81296">
    <property type="entry name" value="E set domains"/>
    <property type="match status" value="1"/>
</dbReference>
<accession>A0A561E452</accession>
<sequence>MSSLAKAKALAINRLRARKPLDESMIDRFLERHEVPIVEGVKCTFLFRGDADEVWVRHRIVGQPQQVPMRRVSGTSLWFVVIELPAGSRVEYQLELRRGEHYEQGNDPLNPHVANSPVGSSSVCQATGYVVPDWITPEEDVRPGEIIDLAVASAALRRETTCRVYLPARFRTTHSYPLLIVHDGDDYLNYAAMKTVLDNLIHRMDMAETVVAFINPGDRNREYANSVQHARFVKAELLPRLESELPLIAKPSGRALMGASFGGVAALSTAYRHPDVFGSLILQSGSFVFTDIGNDHGGGEVFDPVVRFMNRYRAEPRRVADQLFISCGIYEPLIVPNRSMIPVFEGTGMRVQYVEARDGHSWEDWRDRLRDALSWVFPGPQKYYYE</sequence>
<name>A0A561E452_9MICO</name>
<protein>
    <submittedName>
        <fullName evidence="1">Enterochelin esterase family protein</fullName>
    </submittedName>
</protein>
<dbReference type="SUPFAM" id="SSF53474">
    <property type="entry name" value="alpha/beta-Hydrolases"/>
    <property type="match status" value="1"/>
</dbReference>
<dbReference type="InterPro" id="IPR000801">
    <property type="entry name" value="Esterase-like"/>
</dbReference>
<comment type="caution">
    <text evidence="1">The sequence shown here is derived from an EMBL/GenBank/DDBJ whole genome shotgun (WGS) entry which is preliminary data.</text>
</comment>
<gene>
    <name evidence="1" type="ORF">BKA23_2748</name>
</gene>
<keyword evidence="2" id="KW-1185">Reference proteome</keyword>
<dbReference type="Gene3D" id="2.60.40.10">
    <property type="entry name" value="Immunoglobulins"/>
    <property type="match status" value="1"/>
</dbReference>
<dbReference type="InterPro" id="IPR013783">
    <property type="entry name" value="Ig-like_fold"/>
</dbReference>
<dbReference type="InterPro" id="IPR050583">
    <property type="entry name" value="Mycobacterial_A85_antigen"/>
</dbReference>
<dbReference type="EMBL" id="VIVQ01000002">
    <property type="protein sequence ID" value="TWE10388.1"/>
    <property type="molecule type" value="Genomic_DNA"/>
</dbReference>
<dbReference type="PANTHER" id="PTHR48098">
    <property type="entry name" value="ENTEROCHELIN ESTERASE-RELATED"/>
    <property type="match status" value="1"/>
</dbReference>
<dbReference type="InterPro" id="IPR029058">
    <property type="entry name" value="AB_hydrolase_fold"/>
</dbReference>
<dbReference type="Proteomes" id="UP000318297">
    <property type="component" value="Unassembled WGS sequence"/>
</dbReference>
<dbReference type="Pfam" id="PF00756">
    <property type="entry name" value="Esterase"/>
    <property type="match status" value="1"/>
</dbReference>
<organism evidence="1 2">
    <name type="scientific">Rudaeicoccus suwonensis</name>
    <dbReference type="NCBI Taxonomy" id="657409"/>
    <lineage>
        <taxon>Bacteria</taxon>
        <taxon>Bacillati</taxon>
        <taxon>Actinomycetota</taxon>
        <taxon>Actinomycetes</taxon>
        <taxon>Micrococcales</taxon>
        <taxon>Dermacoccaceae</taxon>
        <taxon>Rudaeicoccus</taxon>
    </lineage>
</organism>
<reference evidence="1 2" key="1">
    <citation type="submission" date="2019-06" db="EMBL/GenBank/DDBJ databases">
        <title>Sequencing the genomes of 1000 actinobacteria strains.</title>
        <authorList>
            <person name="Klenk H.-P."/>
        </authorList>
    </citation>
    <scope>NUCLEOTIDE SEQUENCE [LARGE SCALE GENOMIC DNA]</scope>
    <source>
        <strain evidence="1 2">DSM 19560</strain>
    </source>
</reference>
<dbReference type="GO" id="GO:0005975">
    <property type="term" value="P:carbohydrate metabolic process"/>
    <property type="evidence" value="ECO:0007669"/>
    <property type="project" value="UniProtKB-ARBA"/>
</dbReference>
<dbReference type="AlphaFoldDB" id="A0A561E452"/>
<dbReference type="RefSeq" id="WP_246104655.1">
    <property type="nucleotide sequence ID" value="NZ_VIVQ01000002.1"/>
</dbReference>
<proteinExistence type="predicted"/>
<evidence type="ECO:0000313" key="2">
    <source>
        <dbReference type="Proteomes" id="UP000318297"/>
    </source>
</evidence>
<dbReference type="Gene3D" id="3.40.50.1820">
    <property type="entry name" value="alpha/beta hydrolase"/>
    <property type="match status" value="1"/>
</dbReference>
<dbReference type="InterPro" id="IPR014756">
    <property type="entry name" value="Ig_E-set"/>
</dbReference>